<keyword evidence="1" id="KW-0677">Repeat</keyword>
<reference evidence="3 4" key="1">
    <citation type="journal article" date="2022" name="Nat. Plants">
        <title>Genomes of leafy and leafless Platanthera orchids illuminate the evolution of mycoheterotrophy.</title>
        <authorList>
            <person name="Li M.H."/>
            <person name="Liu K.W."/>
            <person name="Li Z."/>
            <person name="Lu H.C."/>
            <person name="Ye Q.L."/>
            <person name="Zhang D."/>
            <person name="Wang J.Y."/>
            <person name="Li Y.F."/>
            <person name="Zhong Z.M."/>
            <person name="Liu X."/>
            <person name="Yu X."/>
            <person name="Liu D.K."/>
            <person name="Tu X.D."/>
            <person name="Liu B."/>
            <person name="Hao Y."/>
            <person name="Liao X.Y."/>
            <person name="Jiang Y.T."/>
            <person name="Sun W.H."/>
            <person name="Chen J."/>
            <person name="Chen Y.Q."/>
            <person name="Ai Y."/>
            <person name="Zhai J.W."/>
            <person name="Wu S.S."/>
            <person name="Zhou Z."/>
            <person name="Hsiao Y.Y."/>
            <person name="Wu W.L."/>
            <person name="Chen Y.Y."/>
            <person name="Lin Y.F."/>
            <person name="Hsu J.L."/>
            <person name="Li C.Y."/>
            <person name="Wang Z.W."/>
            <person name="Zhao X."/>
            <person name="Zhong W.Y."/>
            <person name="Ma X.K."/>
            <person name="Ma L."/>
            <person name="Huang J."/>
            <person name="Chen G.Z."/>
            <person name="Huang M.Z."/>
            <person name="Huang L."/>
            <person name="Peng D.H."/>
            <person name="Luo Y.B."/>
            <person name="Zou S.Q."/>
            <person name="Chen S.P."/>
            <person name="Lan S."/>
            <person name="Tsai W.C."/>
            <person name="Van de Peer Y."/>
            <person name="Liu Z.J."/>
        </authorList>
    </citation>
    <scope>NUCLEOTIDE SEQUENCE [LARGE SCALE GENOMIC DNA]</scope>
    <source>
        <strain evidence="3">Lor288</strain>
    </source>
</reference>
<dbReference type="SUPFAM" id="SSF56672">
    <property type="entry name" value="DNA/RNA polymerases"/>
    <property type="match status" value="1"/>
</dbReference>
<dbReference type="Proteomes" id="UP001412067">
    <property type="component" value="Unassembled WGS sequence"/>
</dbReference>
<accession>A0ABR2MPH2</accession>
<dbReference type="InterPro" id="IPR041243">
    <property type="entry name" value="STI1/HOP_DP"/>
</dbReference>
<evidence type="ECO:0000256" key="1">
    <source>
        <dbReference type="ARBA" id="ARBA00022737"/>
    </source>
</evidence>
<dbReference type="EMBL" id="JBBWWR010000005">
    <property type="protein sequence ID" value="KAK8965971.1"/>
    <property type="molecule type" value="Genomic_DNA"/>
</dbReference>
<dbReference type="Gene3D" id="1.10.260.100">
    <property type="match status" value="1"/>
</dbReference>
<comment type="caution">
    <text evidence="3">The sequence shown here is derived from an EMBL/GenBank/DDBJ whole genome shotgun (WGS) entry which is preliminary data.</text>
</comment>
<evidence type="ECO:0000259" key="2">
    <source>
        <dbReference type="SMART" id="SM00727"/>
    </source>
</evidence>
<evidence type="ECO:0000313" key="3">
    <source>
        <dbReference type="EMBL" id="KAK8965971.1"/>
    </source>
</evidence>
<dbReference type="CDD" id="cd09272">
    <property type="entry name" value="RNase_HI_RT_Ty1"/>
    <property type="match status" value="1"/>
</dbReference>
<keyword evidence="4" id="KW-1185">Reference proteome</keyword>
<dbReference type="SMART" id="SM00727">
    <property type="entry name" value="STI1"/>
    <property type="match status" value="1"/>
</dbReference>
<dbReference type="PANTHER" id="PTHR11439:SF463">
    <property type="entry name" value="REVERSE TRANSCRIPTASE TY1_COPIA-TYPE DOMAIN-CONTAINING PROTEIN"/>
    <property type="match status" value="1"/>
</dbReference>
<gene>
    <name evidence="3" type="ORF">KSP40_PGU015891</name>
</gene>
<dbReference type="Pfam" id="PF07727">
    <property type="entry name" value="RVT_2"/>
    <property type="match status" value="1"/>
</dbReference>
<organism evidence="3 4">
    <name type="scientific">Platanthera guangdongensis</name>
    <dbReference type="NCBI Taxonomy" id="2320717"/>
    <lineage>
        <taxon>Eukaryota</taxon>
        <taxon>Viridiplantae</taxon>
        <taxon>Streptophyta</taxon>
        <taxon>Embryophyta</taxon>
        <taxon>Tracheophyta</taxon>
        <taxon>Spermatophyta</taxon>
        <taxon>Magnoliopsida</taxon>
        <taxon>Liliopsida</taxon>
        <taxon>Asparagales</taxon>
        <taxon>Orchidaceae</taxon>
        <taxon>Orchidoideae</taxon>
        <taxon>Orchideae</taxon>
        <taxon>Orchidinae</taxon>
        <taxon>Platanthera</taxon>
    </lineage>
</organism>
<dbReference type="Pfam" id="PF17830">
    <property type="entry name" value="STI1-HOP_DP"/>
    <property type="match status" value="1"/>
</dbReference>
<feature type="domain" description="STI1" evidence="2">
    <location>
        <begin position="486"/>
        <end position="525"/>
    </location>
</feature>
<dbReference type="PANTHER" id="PTHR11439">
    <property type="entry name" value="GAG-POL-RELATED RETROTRANSPOSON"/>
    <property type="match status" value="1"/>
</dbReference>
<sequence length="622" mass="68556">MSHSAKTSPSTYLTPPRLLLSSACRPGHAVFIVISPPVPPRVPPPLICVYSRRPSKDAPVTQLPATSDNSVTADPAPVSTAHPLANYVSLHRLMPPLYAFATSLSSISIPNTVQEALQHPGWRAAMYDEMRSIWANQTWDLVPLPTGHTLDIKNAFLNGDLQETFYMQQPPGFETTGESLVCHLRKSIYGLKQSPRAWFEKFSKVVCASGFTRSSADFSLFTRHRSTETVILLVYIDDILITGDDTTGIQQLKEQLNSTFQTKDLGNLRYFLGLEVARRSDGLVLSQRKYCMYLIHDAGYSGCKPAETPMDANHKLSTHSSDSDKLLTNPEYYRRLVGKLIYLTVTRPDIAFVVGVVSRFMHAPQTSHLQVVERILRYLKIAPGQGLVYKPYTSLSLVAYSDADYAGSIDDMRSTTGFCTYFGGHLMTRRSKKQIVVARSSAVAEYRAMAVVVSELTWLEGLMGDLRVRLSSPATLFCDNQIGMTPEEVISKIMANPDVALAFQNPKVQAAIMDCSQNPLSIAKYQNDKEGVTDSLDCADSSCFTVSPPALTVFSQQFGELGSAVLAVQVDLYMALTMVLGLSRFLRVDNFGLTEQQTRRSACAAEAKETCVGCSGIIDDFV</sequence>
<dbReference type="InterPro" id="IPR043502">
    <property type="entry name" value="DNA/RNA_pol_sf"/>
</dbReference>
<dbReference type="InterPro" id="IPR013103">
    <property type="entry name" value="RVT_2"/>
</dbReference>
<evidence type="ECO:0000313" key="4">
    <source>
        <dbReference type="Proteomes" id="UP001412067"/>
    </source>
</evidence>
<protein>
    <recommendedName>
        <fullName evidence="2">STI1 domain-containing protein</fullName>
    </recommendedName>
</protein>
<name>A0ABR2MPH2_9ASPA</name>
<proteinExistence type="predicted"/>
<dbReference type="InterPro" id="IPR006636">
    <property type="entry name" value="STI1_HS-bd"/>
</dbReference>